<reference evidence="2 3" key="1">
    <citation type="journal article" date="2018" name="Mol. Plant">
        <title>The genome of Artemisia annua provides insight into the evolution of Asteraceae family and artemisinin biosynthesis.</title>
        <authorList>
            <person name="Shen Q."/>
            <person name="Zhang L."/>
            <person name="Liao Z."/>
            <person name="Wang S."/>
            <person name="Yan T."/>
            <person name="Shi P."/>
            <person name="Liu M."/>
            <person name="Fu X."/>
            <person name="Pan Q."/>
            <person name="Wang Y."/>
            <person name="Lv Z."/>
            <person name="Lu X."/>
            <person name="Zhang F."/>
            <person name="Jiang W."/>
            <person name="Ma Y."/>
            <person name="Chen M."/>
            <person name="Hao X."/>
            <person name="Li L."/>
            <person name="Tang Y."/>
            <person name="Lv G."/>
            <person name="Zhou Y."/>
            <person name="Sun X."/>
            <person name="Brodelius P.E."/>
            <person name="Rose J.K.C."/>
            <person name="Tang K."/>
        </authorList>
    </citation>
    <scope>NUCLEOTIDE SEQUENCE [LARGE SCALE GENOMIC DNA]</scope>
    <source>
        <strain evidence="3">cv. Huhao1</strain>
        <tissue evidence="2">Leaf</tissue>
    </source>
</reference>
<evidence type="ECO:0000256" key="1">
    <source>
        <dbReference type="SAM" id="MobiDB-lite"/>
    </source>
</evidence>
<feature type="region of interest" description="Disordered" evidence="1">
    <location>
        <begin position="123"/>
        <end position="172"/>
    </location>
</feature>
<feature type="region of interest" description="Disordered" evidence="1">
    <location>
        <begin position="1"/>
        <end position="31"/>
    </location>
</feature>
<dbReference type="Proteomes" id="UP000245207">
    <property type="component" value="Unassembled WGS sequence"/>
</dbReference>
<protein>
    <submittedName>
        <fullName evidence="2">Zinc knuckle CX2CX4HX4C</fullName>
    </submittedName>
</protein>
<keyword evidence="3" id="KW-1185">Reference proteome</keyword>
<dbReference type="PANTHER" id="PTHR31286:SF99">
    <property type="entry name" value="DUF4283 DOMAIN-CONTAINING PROTEIN"/>
    <property type="match status" value="1"/>
</dbReference>
<accession>A0A2U1PXQ7</accession>
<feature type="compositionally biased region" description="Low complexity" evidence="1">
    <location>
        <begin position="135"/>
        <end position="149"/>
    </location>
</feature>
<name>A0A2U1PXQ7_ARTAN</name>
<dbReference type="PANTHER" id="PTHR31286">
    <property type="entry name" value="GLYCINE-RICH CELL WALL STRUCTURAL PROTEIN 1.8-LIKE"/>
    <property type="match status" value="1"/>
</dbReference>
<feature type="compositionally biased region" description="Low complexity" evidence="1">
    <location>
        <begin position="1"/>
        <end position="10"/>
    </location>
</feature>
<organism evidence="2 3">
    <name type="scientific">Artemisia annua</name>
    <name type="common">Sweet wormwood</name>
    <dbReference type="NCBI Taxonomy" id="35608"/>
    <lineage>
        <taxon>Eukaryota</taxon>
        <taxon>Viridiplantae</taxon>
        <taxon>Streptophyta</taxon>
        <taxon>Embryophyta</taxon>
        <taxon>Tracheophyta</taxon>
        <taxon>Spermatophyta</taxon>
        <taxon>Magnoliopsida</taxon>
        <taxon>eudicotyledons</taxon>
        <taxon>Gunneridae</taxon>
        <taxon>Pentapetalae</taxon>
        <taxon>asterids</taxon>
        <taxon>campanulids</taxon>
        <taxon>Asterales</taxon>
        <taxon>Asteraceae</taxon>
        <taxon>Asteroideae</taxon>
        <taxon>Anthemideae</taxon>
        <taxon>Artemisiinae</taxon>
        <taxon>Artemisia</taxon>
    </lineage>
</organism>
<dbReference type="EMBL" id="PKPP01000621">
    <property type="protein sequence ID" value="PWA90551.1"/>
    <property type="molecule type" value="Genomic_DNA"/>
</dbReference>
<dbReference type="AlphaFoldDB" id="A0A2U1PXQ7"/>
<gene>
    <name evidence="2" type="ORF">CTI12_AA087320</name>
</gene>
<sequence>MSSKGSLGVKKSNKKGSGRSKNLAKDMEGMEFDADEMKDIEAKDDEVELNNGVNGTAVAPSSQGLTGSVDGSNLEATNYGKSQVNSVMVNTSDNCESVMVNASDKGDSNGVSVMPVPFIDNPVLNPSIGKSDNMGSTSGKSGSDGNGSSNPWPKLSESVGNKGGNNEVELGNKGKDTVMTEKFMQSNMSFSSAFKGLTGYGNNKLIKAPVRRNEQAYGRASFARVLIEVDADKELVDNVEVCYASLGRSMKLKVEYAWKPPQCLLCTVFGHDQKVCSKREISVEERVDVAKVNNDNYVKLNNSNGGDREWQEVNKFANNGTSTSRNAGQQNAGY</sequence>
<comment type="caution">
    <text evidence="2">The sequence shown here is derived from an EMBL/GenBank/DDBJ whole genome shotgun (WGS) entry which is preliminary data.</text>
</comment>
<evidence type="ECO:0000313" key="2">
    <source>
        <dbReference type="EMBL" id="PWA90551.1"/>
    </source>
</evidence>
<evidence type="ECO:0000313" key="3">
    <source>
        <dbReference type="Proteomes" id="UP000245207"/>
    </source>
</evidence>
<proteinExistence type="predicted"/>
<dbReference type="InterPro" id="IPR040256">
    <property type="entry name" value="At4g02000-like"/>
</dbReference>